<dbReference type="Gene3D" id="3.30.465.10">
    <property type="match status" value="2"/>
</dbReference>
<dbReference type="GO" id="GO:0071949">
    <property type="term" value="F:FAD binding"/>
    <property type="evidence" value="ECO:0007669"/>
    <property type="project" value="InterPro"/>
</dbReference>
<feature type="signal peptide" evidence="3">
    <location>
        <begin position="1"/>
        <end position="18"/>
    </location>
</feature>
<proteinExistence type="inferred from homology"/>
<dbReference type="Proteomes" id="UP000248961">
    <property type="component" value="Unassembled WGS sequence"/>
</dbReference>
<accession>A0A395IHD0</accession>
<sequence length="561" mass="61279">MIGQLSSFLASLLPLAAASVNSSCRCFPGDTCWPSTQEWNRFNATVGGKLVATVPAASVCHHNSTFLPYNAKACEELLAVWDQTATHDETSYSPMAPWFANFSCDPYLPNTHCTIIPLVQYAVNASSAQDYQATINFAQAHNIRMVIRNTGHDYLGKSTGAGALGLWTHYLKDIEVIHFYRSKDYSGPAIKVGAGVQVLEALDAAHAQGYAAVGGNCQSVGFAGGYSQGGGHGQLVSMHGLAADQVLEWEVITATGEHLIATPTNNSDLYWAMSGGGGGTYAVALSMTSKLYTEYPTVSANLTFTNTGVTQDVFWQVAETYIQSMARLTDLGGVAIWEITDALFAVMPSTLPNGTEAQLQALMQPTLDLLERNNMTYTYTIVSYASFYDSYTQMSPFMTVTEYQIGGRLIPRTTVDNELCALIDAFRSITGYGAVVSGISLNVSRSGIPDNAVSPAWRDAQLDIVLGTAFDYYNYTNDVENQKLMTDTLIPMLEILTPDSGAYMNEADLNQPNWQWTFYRDNYAKLNSIKNKYDPNQTFYALKAVGSEVWTEQTDGRLCRT</sequence>
<feature type="chain" id="PRO_5017229168" evidence="3">
    <location>
        <begin position="19"/>
        <end position="561"/>
    </location>
</feature>
<dbReference type="VEuPathDB" id="FungiDB:BO97DRAFT_402166"/>
<dbReference type="OrthoDB" id="9983560at2759"/>
<dbReference type="Pfam" id="PF01565">
    <property type="entry name" value="FAD_binding_4"/>
    <property type="match status" value="1"/>
</dbReference>
<keyword evidence="6" id="KW-1185">Reference proteome</keyword>
<dbReference type="Pfam" id="PF08031">
    <property type="entry name" value="BBE"/>
    <property type="match status" value="1"/>
</dbReference>
<dbReference type="PANTHER" id="PTHR13878:SF91">
    <property type="entry name" value="FAD BINDING DOMAIN PROTEIN (AFU_ORTHOLOGUE AFUA_6G12070)-RELATED"/>
    <property type="match status" value="1"/>
</dbReference>
<dbReference type="STRING" id="1450537.A0A395IHD0"/>
<gene>
    <name evidence="5" type="ORF">BO97DRAFT_402166</name>
</gene>
<evidence type="ECO:0000256" key="2">
    <source>
        <dbReference type="ARBA" id="ARBA00023002"/>
    </source>
</evidence>
<dbReference type="AlphaFoldDB" id="A0A395IHD0"/>
<evidence type="ECO:0000313" key="6">
    <source>
        <dbReference type="Proteomes" id="UP000248961"/>
    </source>
</evidence>
<dbReference type="InterPro" id="IPR006094">
    <property type="entry name" value="Oxid_FAD_bind_N"/>
</dbReference>
<protein>
    <submittedName>
        <fullName evidence="5">FAD binding domain protein</fullName>
    </submittedName>
</protein>
<dbReference type="PANTHER" id="PTHR13878">
    <property type="entry name" value="GULONOLACTONE OXIDASE"/>
    <property type="match status" value="1"/>
</dbReference>
<evidence type="ECO:0000256" key="3">
    <source>
        <dbReference type="SAM" id="SignalP"/>
    </source>
</evidence>
<dbReference type="EMBL" id="KZ824267">
    <property type="protein sequence ID" value="RAL17614.1"/>
    <property type="molecule type" value="Genomic_DNA"/>
</dbReference>
<dbReference type="GeneID" id="37198720"/>
<dbReference type="InterPro" id="IPR036318">
    <property type="entry name" value="FAD-bd_PCMH-like_sf"/>
</dbReference>
<evidence type="ECO:0000313" key="5">
    <source>
        <dbReference type="EMBL" id="RAL17614.1"/>
    </source>
</evidence>
<comment type="similarity">
    <text evidence="1">Belongs to the oxygen-dependent FAD-linked oxidoreductase family.</text>
</comment>
<reference evidence="5 6" key="1">
    <citation type="submission" date="2018-02" db="EMBL/GenBank/DDBJ databases">
        <title>The genomes of Aspergillus section Nigri reveals drivers in fungal speciation.</title>
        <authorList>
            <consortium name="DOE Joint Genome Institute"/>
            <person name="Vesth T.C."/>
            <person name="Nybo J."/>
            <person name="Theobald S."/>
            <person name="Brandl J."/>
            <person name="Frisvad J.C."/>
            <person name="Nielsen K.F."/>
            <person name="Lyhne E.K."/>
            <person name="Kogle M.E."/>
            <person name="Kuo A."/>
            <person name="Riley R."/>
            <person name="Clum A."/>
            <person name="Nolan M."/>
            <person name="Lipzen A."/>
            <person name="Salamov A."/>
            <person name="Henrissat B."/>
            <person name="Wiebenga A."/>
            <person name="De vries R.P."/>
            <person name="Grigoriev I.V."/>
            <person name="Mortensen U.H."/>
            <person name="Andersen M.R."/>
            <person name="Baker S.E."/>
        </authorList>
    </citation>
    <scope>NUCLEOTIDE SEQUENCE [LARGE SCALE GENOMIC DNA]</scope>
    <source>
        <strain evidence="5 6">CBS 101889</strain>
    </source>
</reference>
<dbReference type="PROSITE" id="PS51387">
    <property type="entry name" value="FAD_PCMH"/>
    <property type="match status" value="1"/>
</dbReference>
<dbReference type="InterPro" id="IPR016166">
    <property type="entry name" value="FAD-bd_PCMH"/>
</dbReference>
<keyword evidence="3" id="KW-0732">Signal</keyword>
<dbReference type="SUPFAM" id="SSF56176">
    <property type="entry name" value="FAD-binding/transporter-associated domain-like"/>
    <property type="match status" value="1"/>
</dbReference>
<keyword evidence="2" id="KW-0560">Oxidoreductase</keyword>
<feature type="domain" description="FAD-binding PCMH-type" evidence="4">
    <location>
        <begin position="115"/>
        <end position="294"/>
    </location>
</feature>
<dbReference type="InterPro" id="IPR050432">
    <property type="entry name" value="FAD-linked_Oxidoreductases_BP"/>
</dbReference>
<organism evidence="5 6">
    <name type="scientific">Aspergillus homomorphus (strain CBS 101889)</name>
    <dbReference type="NCBI Taxonomy" id="1450537"/>
    <lineage>
        <taxon>Eukaryota</taxon>
        <taxon>Fungi</taxon>
        <taxon>Dikarya</taxon>
        <taxon>Ascomycota</taxon>
        <taxon>Pezizomycotina</taxon>
        <taxon>Eurotiomycetes</taxon>
        <taxon>Eurotiomycetidae</taxon>
        <taxon>Eurotiales</taxon>
        <taxon>Aspergillaceae</taxon>
        <taxon>Aspergillus</taxon>
        <taxon>Aspergillus subgen. Circumdati</taxon>
    </lineage>
</organism>
<evidence type="ECO:0000259" key="4">
    <source>
        <dbReference type="PROSITE" id="PS51387"/>
    </source>
</evidence>
<name>A0A395IHD0_ASPHC</name>
<dbReference type="RefSeq" id="XP_025556768.1">
    <property type="nucleotide sequence ID" value="XM_025694431.1"/>
</dbReference>
<dbReference type="GO" id="GO:0016491">
    <property type="term" value="F:oxidoreductase activity"/>
    <property type="evidence" value="ECO:0007669"/>
    <property type="project" value="UniProtKB-KW"/>
</dbReference>
<evidence type="ECO:0000256" key="1">
    <source>
        <dbReference type="ARBA" id="ARBA00005466"/>
    </source>
</evidence>
<dbReference type="InterPro" id="IPR016169">
    <property type="entry name" value="FAD-bd_PCMH_sub2"/>
</dbReference>
<dbReference type="InterPro" id="IPR012951">
    <property type="entry name" value="BBE"/>
</dbReference>